<dbReference type="Gene3D" id="1.25.40.10">
    <property type="entry name" value="Tetratricopeptide repeat domain"/>
    <property type="match status" value="4"/>
</dbReference>
<dbReference type="STRING" id="312017.Q234E5"/>
<dbReference type="Pfam" id="PF13181">
    <property type="entry name" value="TPR_8"/>
    <property type="match status" value="4"/>
</dbReference>
<feature type="region of interest" description="Disordered" evidence="4">
    <location>
        <begin position="357"/>
        <end position="394"/>
    </location>
</feature>
<dbReference type="HOGENOM" id="CLU_288643_0_0_1"/>
<dbReference type="RefSeq" id="XP_001012303.1">
    <property type="nucleotide sequence ID" value="XM_001012303.3"/>
</dbReference>
<feature type="repeat" description="TPR" evidence="3">
    <location>
        <begin position="738"/>
        <end position="771"/>
    </location>
</feature>
<dbReference type="Gene3D" id="1.10.510.10">
    <property type="entry name" value="Transferase(Phosphotransferase) domain 1"/>
    <property type="match status" value="1"/>
</dbReference>
<dbReference type="PROSITE" id="PS50005">
    <property type="entry name" value="TPR"/>
    <property type="match status" value="4"/>
</dbReference>
<evidence type="ECO:0000256" key="1">
    <source>
        <dbReference type="ARBA" id="ARBA00022803"/>
    </source>
</evidence>
<dbReference type="eggNOG" id="KOG4626">
    <property type="taxonomic scope" value="Eukaryota"/>
</dbReference>
<organism evidence="6 7">
    <name type="scientific">Tetrahymena thermophila (strain SB210)</name>
    <dbReference type="NCBI Taxonomy" id="312017"/>
    <lineage>
        <taxon>Eukaryota</taxon>
        <taxon>Sar</taxon>
        <taxon>Alveolata</taxon>
        <taxon>Ciliophora</taxon>
        <taxon>Intramacronucleata</taxon>
        <taxon>Oligohymenophorea</taxon>
        <taxon>Hymenostomatida</taxon>
        <taxon>Tetrahymenina</taxon>
        <taxon>Tetrahymenidae</taxon>
        <taxon>Tetrahymena</taxon>
    </lineage>
</organism>
<gene>
    <name evidence="6" type="ORF">TTHERM_00105530</name>
</gene>
<dbReference type="SUPFAM" id="SSF56112">
    <property type="entry name" value="Protein kinase-like (PK-like)"/>
    <property type="match status" value="1"/>
</dbReference>
<dbReference type="Pfam" id="PF00069">
    <property type="entry name" value="Pkinase"/>
    <property type="match status" value="1"/>
</dbReference>
<dbReference type="CDD" id="cd00180">
    <property type="entry name" value="PKc"/>
    <property type="match status" value="1"/>
</dbReference>
<dbReference type="AlphaFoldDB" id="Q234E5"/>
<dbReference type="Proteomes" id="UP000009168">
    <property type="component" value="Unassembled WGS sequence"/>
</dbReference>
<feature type="repeat" description="TPR" evidence="3">
    <location>
        <begin position="772"/>
        <end position="805"/>
    </location>
</feature>
<dbReference type="GeneID" id="7828165"/>
<evidence type="ECO:0000259" key="5">
    <source>
        <dbReference type="PROSITE" id="PS50011"/>
    </source>
</evidence>
<evidence type="ECO:0000256" key="4">
    <source>
        <dbReference type="SAM" id="MobiDB-lite"/>
    </source>
</evidence>
<dbReference type="SMART" id="SM00028">
    <property type="entry name" value="TPR"/>
    <property type="match status" value="12"/>
</dbReference>
<dbReference type="OrthoDB" id="311870at2759"/>
<keyword evidence="7" id="KW-1185">Reference proteome</keyword>
<dbReference type="Pfam" id="PF13432">
    <property type="entry name" value="TPR_16"/>
    <property type="match status" value="1"/>
</dbReference>
<dbReference type="PANTHER" id="PTHR12558">
    <property type="entry name" value="CELL DIVISION CYCLE 16,23,27"/>
    <property type="match status" value="1"/>
</dbReference>
<comment type="similarity">
    <text evidence="2">Belongs to the APC3/CDC27 family.</text>
</comment>
<dbReference type="InterPro" id="IPR019734">
    <property type="entry name" value="TPR_rpt"/>
</dbReference>
<feature type="domain" description="Protein kinase" evidence="5">
    <location>
        <begin position="25"/>
        <end position="290"/>
    </location>
</feature>
<dbReference type="eggNOG" id="KOG0198">
    <property type="taxonomic scope" value="Eukaryota"/>
</dbReference>
<evidence type="ECO:0000313" key="7">
    <source>
        <dbReference type="Proteomes" id="UP000009168"/>
    </source>
</evidence>
<dbReference type="GO" id="GO:0004672">
    <property type="term" value="F:protein kinase activity"/>
    <property type="evidence" value="ECO:0007669"/>
    <property type="project" value="InterPro"/>
</dbReference>
<dbReference type="InterPro" id="IPR011990">
    <property type="entry name" value="TPR-like_helical_dom_sf"/>
</dbReference>
<dbReference type="InterPro" id="IPR011009">
    <property type="entry name" value="Kinase-like_dom_sf"/>
</dbReference>
<sequence>MEEENQYEKELTKLANYLETEKNLKILKKDGGKGGFGTVLFVEDTQKNAKYAVKAQYVGDSNNQKIDQAKLQSCQREAQIMRECSHKNIIELRDEYVIDLYHFIQMDLCEFSLEGWIKKNGTKHIPYANFTYYAQQIIDGVEYLHNQNYIVRDLSVRNILINKAGVVKLCDFGLAKKTQSAQYSMQFSAAGPKGVFAYFPPEVLKEGSQEVKQSKEADIWALGICLKLFGGLQIQKVMYLVSCSEFDKLIAFDSPNLDAKCNKLIQYILICDPKQRPNINQIREKMHQWFIENIDDEGNQFEEEQDFMKHPSINDDSEQSQASTNIIISSKSSKQSSQFLNSTQQDEFSNIFSNNLKSNNSNQYSNNSKQYSNNSKQYSNNSKQFSNNSKQFKSSGASSRLIDFNYLEADSLIEKYKKNLKNSPDNINYLITLGFLEACANCNFKKAEQYFQDARDIDEDDVDCMLGQSHIIILNCLKRKYKLIQNYLDKCLTIQQNYWRIHYYQSWLYFLQQKYQLSNESLQTALGLELNSPQIYSLKAVLSCIQGNNQLGLSEIEKAIQLNKDQNDPQILFRKGYIYHKILKNQKESLAAYKEALDICQKDMMTLFNITQLYNEQQNNIQAESFGQKALQLYPNSSYINYLLGSIQQSKDVAIKYYQKAVEADSGDIDSLEAIAKIYVERNLYPQAIQYYETILESDVVNVDLLIQIGYLEMEKTKRYDRAQIYYKRALEQNPNMVNAQICLGFIHKQKNEDQLAAQEFQKAIQIDPNSHRAYLELGIVNLKMKKDDEAISNFLKAYNLNKDEPIASFQLGIIYKDKKMYPQAIPYFENAIRINPKDITSLLFAANCEYEICQTSDKLIKYLKTALELNTNLPDAYRMLGDCFYQKDDRQQAEFYLRKTIEFSKIGLEKAYYQLGQIKTDQEKLDECIYFYRKCLEFNPNHFGANYFIAMAYRDKDAYQIVFSISQKHLLQILNIYLLLLTQDIVIEMVSKTFSSLKNITKEQFNLTQNIFYLTTIQEGFMKTNLMLEQLMRVTRKCQSQTQITRMQKNVKIISTRIKDTQKI</sequence>
<evidence type="ECO:0000256" key="3">
    <source>
        <dbReference type="PROSITE-ProRule" id="PRU00339"/>
    </source>
</evidence>
<dbReference type="SUPFAM" id="SSF48452">
    <property type="entry name" value="TPR-like"/>
    <property type="match status" value="3"/>
</dbReference>
<dbReference type="PANTHER" id="PTHR12558:SF13">
    <property type="entry name" value="CELL DIVISION CYCLE PROTEIN 27 HOMOLOG"/>
    <property type="match status" value="1"/>
</dbReference>
<dbReference type="PROSITE" id="PS50011">
    <property type="entry name" value="PROTEIN_KINASE_DOM"/>
    <property type="match status" value="1"/>
</dbReference>
<accession>Q234E5</accession>
<reference evidence="7" key="1">
    <citation type="journal article" date="2006" name="PLoS Biol.">
        <title>Macronuclear genome sequence of the ciliate Tetrahymena thermophila, a model eukaryote.</title>
        <authorList>
            <person name="Eisen J.A."/>
            <person name="Coyne R.S."/>
            <person name="Wu M."/>
            <person name="Wu D."/>
            <person name="Thiagarajan M."/>
            <person name="Wortman J.R."/>
            <person name="Badger J.H."/>
            <person name="Ren Q."/>
            <person name="Amedeo P."/>
            <person name="Jones K.M."/>
            <person name="Tallon L.J."/>
            <person name="Delcher A.L."/>
            <person name="Salzberg S.L."/>
            <person name="Silva J.C."/>
            <person name="Haas B.J."/>
            <person name="Majoros W.H."/>
            <person name="Farzad M."/>
            <person name="Carlton J.M."/>
            <person name="Smith R.K. Jr."/>
            <person name="Garg J."/>
            <person name="Pearlman R.E."/>
            <person name="Karrer K.M."/>
            <person name="Sun L."/>
            <person name="Manning G."/>
            <person name="Elde N.C."/>
            <person name="Turkewitz A.P."/>
            <person name="Asai D.J."/>
            <person name="Wilkes D.E."/>
            <person name="Wang Y."/>
            <person name="Cai H."/>
            <person name="Collins K."/>
            <person name="Stewart B.A."/>
            <person name="Lee S.R."/>
            <person name="Wilamowska K."/>
            <person name="Weinberg Z."/>
            <person name="Ruzzo W.L."/>
            <person name="Wloga D."/>
            <person name="Gaertig J."/>
            <person name="Frankel J."/>
            <person name="Tsao C.-C."/>
            <person name="Gorovsky M.A."/>
            <person name="Keeling P.J."/>
            <person name="Waller R.F."/>
            <person name="Patron N.J."/>
            <person name="Cherry J.M."/>
            <person name="Stover N.A."/>
            <person name="Krieger C.J."/>
            <person name="del Toro C."/>
            <person name="Ryder H.F."/>
            <person name="Williamson S.C."/>
            <person name="Barbeau R.A."/>
            <person name="Hamilton E.P."/>
            <person name="Orias E."/>
        </authorList>
    </citation>
    <scope>NUCLEOTIDE SEQUENCE [LARGE SCALE GENOMIC DNA]</scope>
    <source>
        <strain evidence="7">SB210</strain>
    </source>
</reference>
<keyword evidence="1 3" id="KW-0802">TPR repeat</keyword>
<name>Q234E5_TETTS</name>
<feature type="repeat" description="TPR" evidence="3">
    <location>
        <begin position="806"/>
        <end position="839"/>
    </location>
</feature>
<dbReference type="KEGG" id="tet:TTHERM_00105530"/>
<protein>
    <submittedName>
        <fullName evidence="6">Tetratricopeptide repeat protein</fullName>
    </submittedName>
</protein>
<dbReference type="GO" id="GO:0005524">
    <property type="term" value="F:ATP binding"/>
    <property type="evidence" value="ECO:0007669"/>
    <property type="project" value="InterPro"/>
</dbReference>
<proteinExistence type="inferred from homology"/>
<evidence type="ECO:0000256" key="2">
    <source>
        <dbReference type="ARBA" id="ARBA00038210"/>
    </source>
</evidence>
<dbReference type="InterPro" id="IPR000719">
    <property type="entry name" value="Prot_kinase_dom"/>
</dbReference>
<dbReference type="EMBL" id="GG662767">
    <property type="protein sequence ID" value="EAR92058.1"/>
    <property type="molecule type" value="Genomic_DNA"/>
</dbReference>
<dbReference type="InParanoid" id="Q234E5"/>
<evidence type="ECO:0000313" key="6">
    <source>
        <dbReference type="EMBL" id="EAR92058.1"/>
    </source>
</evidence>
<feature type="repeat" description="TPR" evidence="3">
    <location>
        <begin position="910"/>
        <end position="943"/>
    </location>
</feature>